<name>A0A167QY70_CALVF</name>
<dbReference type="PANTHER" id="PTHR42977">
    <property type="entry name" value="HYDROLASE-RELATED"/>
    <property type="match status" value="1"/>
</dbReference>
<sequence>MSVPAVSTNYLTLPTGEKIFYRTSGEKNSSTILLLHGFPSSSHHYRNLIPLLAHKYRVIAPDLPGYGFTTVPEGYKFIFQNLTDTIKTFIGALPNPPKRYAIYLLSFGAAVGFGLALSDPSSITGIVSQNANAYEEGLTAFWDPIRTYWHSGTKKDRDNLRFLFTIETTKTQYFSGSPHPDAIAPESYTLDQLCLDRPGSQENQLDLFYDYPTYLALLPKIHEYFRMKQVPLLAVWGRNDPVFATAGAEAYKKDLPNAEVHLLDTSHFAAETNTKEIADLMLDFFERHQL</sequence>
<dbReference type="InterPro" id="IPR051340">
    <property type="entry name" value="Haloalkane_dehalogenase"/>
</dbReference>
<dbReference type="InterPro" id="IPR000073">
    <property type="entry name" value="AB_hydrolase_1"/>
</dbReference>
<dbReference type="InterPro" id="IPR029058">
    <property type="entry name" value="AB_hydrolase_fold"/>
</dbReference>
<evidence type="ECO:0000256" key="1">
    <source>
        <dbReference type="ARBA" id="ARBA00022801"/>
    </source>
</evidence>
<evidence type="ECO:0000313" key="3">
    <source>
        <dbReference type="EMBL" id="KZP00372.1"/>
    </source>
</evidence>
<dbReference type="OrthoDB" id="6431331at2759"/>
<dbReference type="PANTHER" id="PTHR42977:SF3">
    <property type="entry name" value="AB HYDROLASE-1 DOMAIN-CONTAINING PROTEIN"/>
    <property type="match status" value="1"/>
</dbReference>
<dbReference type="InterPro" id="IPR000639">
    <property type="entry name" value="Epox_hydrolase-like"/>
</dbReference>
<accession>A0A167QY70</accession>
<dbReference type="Gene3D" id="3.40.50.1820">
    <property type="entry name" value="alpha/beta hydrolase"/>
    <property type="match status" value="1"/>
</dbReference>
<dbReference type="PRINTS" id="PR00412">
    <property type="entry name" value="EPOXHYDRLASE"/>
</dbReference>
<dbReference type="SUPFAM" id="SSF53474">
    <property type="entry name" value="alpha/beta-Hydrolases"/>
    <property type="match status" value="1"/>
</dbReference>
<evidence type="ECO:0000259" key="2">
    <source>
        <dbReference type="Pfam" id="PF00561"/>
    </source>
</evidence>
<gene>
    <name evidence="3" type="ORF">CALVIDRAFT_560352</name>
</gene>
<keyword evidence="4" id="KW-1185">Reference proteome</keyword>
<dbReference type="Pfam" id="PF00561">
    <property type="entry name" value="Abhydrolase_1"/>
    <property type="match status" value="1"/>
</dbReference>
<protein>
    <submittedName>
        <fullName evidence="3">Alpha/beta-hydrolase</fullName>
    </submittedName>
</protein>
<dbReference type="AlphaFoldDB" id="A0A167QY70"/>
<evidence type="ECO:0000313" key="4">
    <source>
        <dbReference type="Proteomes" id="UP000076738"/>
    </source>
</evidence>
<dbReference type="PRINTS" id="PR00111">
    <property type="entry name" value="ABHYDROLASE"/>
</dbReference>
<feature type="domain" description="AB hydrolase-1" evidence="2">
    <location>
        <begin position="31"/>
        <end position="273"/>
    </location>
</feature>
<dbReference type="EMBL" id="KV417269">
    <property type="protein sequence ID" value="KZP00372.1"/>
    <property type="molecule type" value="Genomic_DNA"/>
</dbReference>
<organism evidence="3 4">
    <name type="scientific">Calocera viscosa (strain TUFC12733)</name>
    <dbReference type="NCBI Taxonomy" id="1330018"/>
    <lineage>
        <taxon>Eukaryota</taxon>
        <taxon>Fungi</taxon>
        <taxon>Dikarya</taxon>
        <taxon>Basidiomycota</taxon>
        <taxon>Agaricomycotina</taxon>
        <taxon>Dacrymycetes</taxon>
        <taxon>Dacrymycetales</taxon>
        <taxon>Dacrymycetaceae</taxon>
        <taxon>Calocera</taxon>
    </lineage>
</organism>
<reference evidence="3 4" key="1">
    <citation type="journal article" date="2016" name="Mol. Biol. Evol.">
        <title>Comparative Genomics of Early-Diverging Mushroom-Forming Fungi Provides Insights into the Origins of Lignocellulose Decay Capabilities.</title>
        <authorList>
            <person name="Nagy L.G."/>
            <person name="Riley R."/>
            <person name="Tritt A."/>
            <person name="Adam C."/>
            <person name="Daum C."/>
            <person name="Floudas D."/>
            <person name="Sun H."/>
            <person name="Yadav J.S."/>
            <person name="Pangilinan J."/>
            <person name="Larsson K.H."/>
            <person name="Matsuura K."/>
            <person name="Barry K."/>
            <person name="Labutti K."/>
            <person name="Kuo R."/>
            <person name="Ohm R.A."/>
            <person name="Bhattacharya S.S."/>
            <person name="Shirouzu T."/>
            <person name="Yoshinaga Y."/>
            <person name="Martin F.M."/>
            <person name="Grigoriev I.V."/>
            <person name="Hibbett D.S."/>
        </authorList>
    </citation>
    <scope>NUCLEOTIDE SEQUENCE [LARGE SCALE GENOMIC DNA]</scope>
    <source>
        <strain evidence="3 4">TUFC12733</strain>
    </source>
</reference>
<proteinExistence type="predicted"/>
<dbReference type="STRING" id="1330018.A0A167QY70"/>
<keyword evidence="1 3" id="KW-0378">Hydrolase</keyword>
<dbReference type="Proteomes" id="UP000076738">
    <property type="component" value="Unassembled WGS sequence"/>
</dbReference>
<dbReference type="GO" id="GO:0004301">
    <property type="term" value="F:epoxide hydrolase activity"/>
    <property type="evidence" value="ECO:0007669"/>
    <property type="project" value="TreeGrafter"/>
</dbReference>